<dbReference type="InterPro" id="IPR000515">
    <property type="entry name" value="MetI-like"/>
</dbReference>
<dbReference type="GO" id="GO:0055085">
    <property type="term" value="P:transmembrane transport"/>
    <property type="evidence" value="ECO:0007669"/>
    <property type="project" value="InterPro"/>
</dbReference>
<feature type="domain" description="ABC transmembrane type-1" evidence="8">
    <location>
        <begin position="95"/>
        <end position="306"/>
    </location>
</feature>
<evidence type="ECO:0000259" key="8">
    <source>
        <dbReference type="PROSITE" id="PS50928"/>
    </source>
</evidence>
<dbReference type="EMBL" id="RHHR01000043">
    <property type="protein sequence ID" value="RNB68591.1"/>
    <property type="molecule type" value="Genomic_DNA"/>
</dbReference>
<dbReference type="SUPFAM" id="SSF161098">
    <property type="entry name" value="MetI-like"/>
    <property type="match status" value="1"/>
</dbReference>
<keyword evidence="6 7" id="KW-0472">Membrane</keyword>
<dbReference type="CDD" id="cd06261">
    <property type="entry name" value="TM_PBP2"/>
    <property type="match status" value="1"/>
</dbReference>
<dbReference type="Gene3D" id="1.10.3720.10">
    <property type="entry name" value="MetI-like"/>
    <property type="match status" value="1"/>
</dbReference>
<dbReference type="AlphaFoldDB" id="A0A3M8BYW3"/>
<comment type="similarity">
    <text evidence="7">Belongs to the binding-protein-dependent transport system permease family.</text>
</comment>
<dbReference type="PANTHER" id="PTHR43163:SF6">
    <property type="entry name" value="DIPEPTIDE TRANSPORT SYSTEM PERMEASE PROTEIN DPPB-RELATED"/>
    <property type="match status" value="1"/>
</dbReference>
<feature type="transmembrane region" description="Helical" evidence="7">
    <location>
        <begin position="241"/>
        <end position="262"/>
    </location>
</feature>
<name>A0A3M8BYW3_9BACL</name>
<evidence type="ECO:0000256" key="3">
    <source>
        <dbReference type="ARBA" id="ARBA00022475"/>
    </source>
</evidence>
<dbReference type="Pfam" id="PF00528">
    <property type="entry name" value="BPD_transp_1"/>
    <property type="match status" value="1"/>
</dbReference>
<accession>A0A3M8BYW3</accession>
<evidence type="ECO:0000313" key="9">
    <source>
        <dbReference type="EMBL" id="RNB68591.1"/>
    </source>
</evidence>
<keyword evidence="5 7" id="KW-1133">Transmembrane helix</keyword>
<proteinExistence type="inferred from homology"/>
<evidence type="ECO:0000256" key="6">
    <source>
        <dbReference type="ARBA" id="ARBA00023136"/>
    </source>
</evidence>
<dbReference type="InterPro" id="IPR045621">
    <property type="entry name" value="BPD_transp_1_N"/>
</dbReference>
<feature type="transmembrane region" description="Helical" evidence="7">
    <location>
        <begin position="97"/>
        <end position="118"/>
    </location>
</feature>
<gene>
    <name evidence="9" type="ORF">EDM52_19975</name>
</gene>
<dbReference type="PANTHER" id="PTHR43163">
    <property type="entry name" value="DIPEPTIDE TRANSPORT SYSTEM PERMEASE PROTEIN DPPB-RELATED"/>
    <property type="match status" value="1"/>
</dbReference>
<comment type="subcellular location">
    <subcellularLocation>
        <location evidence="1 7">Cell membrane</location>
        <topology evidence="1 7">Multi-pass membrane protein</topology>
    </subcellularLocation>
</comment>
<sequence>MGSYIVRRLLQAVPILIGITLLTFFIMQLAPGNPMQTMINPKIPLSEMQKVQEELGFNKPVIYQYFNWLKEILQGNLGYTIKTGQPVTQLILERLPATLLLTCTAFLLSFVIGIPLGVYSALHRNKTPDYVLTVVSLVGISIPSFFFGLGLIFLFALKLGWFPTSGMKTIGKDLTGFALYIDYAKHIILPASVLALPTVAVVMRFTRSSLLEVFSMDFIRTAHAKGLSKSVVIFKHALRNALIPVITIFGLSIPFLFGGAYITEHIFNWPGMGSLGISSIVGREYPVIMALNLFTSILVLAGNLIADISYAWADPRIRYS</sequence>
<keyword evidence="10" id="KW-1185">Reference proteome</keyword>
<feature type="transmembrane region" description="Helical" evidence="7">
    <location>
        <begin position="12"/>
        <end position="30"/>
    </location>
</feature>
<evidence type="ECO:0000256" key="4">
    <source>
        <dbReference type="ARBA" id="ARBA00022692"/>
    </source>
</evidence>
<evidence type="ECO:0000256" key="1">
    <source>
        <dbReference type="ARBA" id="ARBA00004651"/>
    </source>
</evidence>
<dbReference type="Proteomes" id="UP000282028">
    <property type="component" value="Unassembled WGS sequence"/>
</dbReference>
<evidence type="ECO:0000256" key="2">
    <source>
        <dbReference type="ARBA" id="ARBA00022448"/>
    </source>
</evidence>
<keyword evidence="3" id="KW-1003">Cell membrane</keyword>
<dbReference type="RefSeq" id="WP_122910711.1">
    <property type="nucleotide sequence ID" value="NZ_CBCSBE010000034.1"/>
</dbReference>
<dbReference type="PROSITE" id="PS50928">
    <property type="entry name" value="ABC_TM1"/>
    <property type="match status" value="1"/>
</dbReference>
<organism evidence="9 10">
    <name type="scientific">Brevibacillus invocatus</name>
    <dbReference type="NCBI Taxonomy" id="173959"/>
    <lineage>
        <taxon>Bacteria</taxon>
        <taxon>Bacillati</taxon>
        <taxon>Bacillota</taxon>
        <taxon>Bacilli</taxon>
        <taxon>Bacillales</taxon>
        <taxon>Paenibacillaceae</taxon>
        <taxon>Brevibacillus</taxon>
    </lineage>
</organism>
<evidence type="ECO:0000256" key="7">
    <source>
        <dbReference type="RuleBase" id="RU363032"/>
    </source>
</evidence>
<evidence type="ECO:0000256" key="5">
    <source>
        <dbReference type="ARBA" id="ARBA00022989"/>
    </source>
</evidence>
<protein>
    <submittedName>
        <fullName evidence="9">ABC transporter permease</fullName>
    </submittedName>
</protein>
<feature type="transmembrane region" description="Helical" evidence="7">
    <location>
        <begin position="130"/>
        <end position="157"/>
    </location>
</feature>
<dbReference type="Pfam" id="PF19300">
    <property type="entry name" value="BPD_transp_1_N"/>
    <property type="match status" value="1"/>
</dbReference>
<evidence type="ECO:0000313" key="10">
    <source>
        <dbReference type="Proteomes" id="UP000282028"/>
    </source>
</evidence>
<feature type="transmembrane region" description="Helical" evidence="7">
    <location>
        <begin position="287"/>
        <end position="313"/>
    </location>
</feature>
<dbReference type="GO" id="GO:0005886">
    <property type="term" value="C:plasma membrane"/>
    <property type="evidence" value="ECO:0007669"/>
    <property type="project" value="UniProtKB-SubCell"/>
</dbReference>
<reference evidence="9 10" key="1">
    <citation type="submission" date="2018-10" db="EMBL/GenBank/DDBJ databases">
        <title>Phylogenomics of Brevibacillus.</title>
        <authorList>
            <person name="Dunlap C."/>
        </authorList>
    </citation>
    <scope>NUCLEOTIDE SEQUENCE [LARGE SCALE GENOMIC DNA]</scope>
    <source>
        <strain evidence="9 10">JCM 12215</strain>
    </source>
</reference>
<keyword evidence="2 7" id="KW-0813">Transport</keyword>
<comment type="caution">
    <text evidence="9">The sequence shown here is derived from an EMBL/GenBank/DDBJ whole genome shotgun (WGS) entry which is preliminary data.</text>
</comment>
<keyword evidence="4 7" id="KW-0812">Transmembrane</keyword>
<dbReference type="OrthoDB" id="24153at2"/>
<dbReference type="InterPro" id="IPR035906">
    <property type="entry name" value="MetI-like_sf"/>
</dbReference>